<gene>
    <name evidence="4" type="ORF">C1SCF055_LOCUS39422</name>
</gene>
<organism evidence="4">
    <name type="scientific">Cladocopium goreaui</name>
    <dbReference type="NCBI Taxonomy" id="2562237"/>
    <lineage>
        <taxon>Eukaryota</taxon>
        <taxon>Sar</taxon>
        <taxon>Alveolata</taxon>
        <taxon>Dinophyceae</taxon>
        <taxon>Suessiales</taxon>
        <taxon>Symbiodiniaceae</taxon>
        <taxon>Cladocopium</taxon>
    </lineage>
</organism>
<keyword evidence="5" id="KW-0418">Kinase</keyword>
<name>A0A9P1DS70_9DINO</name>
<dbReference type="InterPro" id="IPR010308">
    <property type="entry name" value="TRP_C"/>
</dbReference>
<keyword evidence="6" id="KW-1185">Reference proteome</keyword>
<feature type="transmembrane region" description="Helical" evidence="2">
    <location>
        <begin position="269"/>
        <end position="292"/>
    </location>
</feature>
<evidence type="ECO:0000313" key="5">
    <source>
        <dbReference type="EMBL" id="CAL4801834.1"/>
    </source>
</evidence>
<evidence type="ECO:0000256" key="1">
    <source>
        <dbReference type="SAM" id="MobiDB-lite"/>
    </source>
</evidence>
<accession>A0A9P1DS70</accession>
<keyword evidence="2" id="KW-0812">Transmembrane</keyword>
<feature type="transmembrane region" description="Helical" evidence="2">
    <location>
        <begin position="125"/>
        <end position="152"/>
    </location>
</feature>
<reference evidence="5 6" key="2">
    <citation type="submission" date="2024-05" db="EMBL/GenBank/DDBJ databases">
        <authorList>
            <person name="Chen Y."/>
            <person name="Shah S."/>
            <person name="Dougan E. K."/>
            <person name="Thang M."/>
            <person name="Chan C."/>
        </authorList>
    </citation>
    <scope>NUCLEOTIDE SEQUENCE [LARGE SCALE GENOMIC DNA]</scope>
</reference>
<keyword evidence="5" id="KW-0675">Receptor</keyword>
<evidence type="ECO:0000256" key="2">
    <source>
        <dbReference type="SAM" id="Phobius"/>
    </source>
</evidence>
<feature type="domain" description="TRP C-terminal" evidence="3">
    <location>
        <begin position="161"/>
        <end position="264"/>
    </location>
</feature>
<dbReference type="AlphaFoldDB" id="A0A9P1DS70"/>
<feature type="transmembrane region" description="Helical" evidence="2">
    <location>
        <begin position="40"/>
        <end position="60"/>
    </location>
</feature>
<feature type="transmembrane region" description="Helical" evidence="2">
    <location>
        <begin position="180"/>
        <end position="201"/>
    </location>
</feature>
<dbReference type="EMBL" id="CAMXCT030006401">
    <property type="protein sequence ID" value="CAL4801834.1"/>
    <property type="molecule type" value="Genomic_DNA"/>
</dbReference>
<feature type="transmembrane region" description="Helical" evidence="2">
    <location>
        <begin position="207"/>
        <end position="226"/>
    </location>
</feature>
<dbReference type="GO" id="GO:0016301">
    <property type="term" value="F:kinase activity"/>
    <property type="evidence" value="ECO:0007669"/>
    <property type="project" value="UniProtKB-KW"/>
</dbReference>
<evidence type="ECO:0000259" key="3">
    <source>
        <dbReference type="Pfam" id="PF06011"/>
    </source>
</evidence>
<keyword evidence="5" id="KW-0808">Transferase</keyword>
<dbReference type="EMBL" id="CAMXCT020006401">
    <property type="protein sequence ID" value="CAL1167897.1"/>
    <property type="molecule type" value="Genomic_DNA"/>
</dbReference>
<dbReference type="EMBL" id="CAMXCT010006401">
    <property type="protein sequence ID" value="CAI4014522.1"/>
    <property type="molecule type" value="Genomic_DNA"/>
</dbReference>
<evidence type="ECO:0000313" key="6">
    <source>
        <dbReference type="Proteomes" id="UP001152797"/>
    </source>
</evidence>
<feature type="transmembrane region" description="Helical" evidence="2">
    <location>
        <begin position="81"/>
        <end position="101"/>
    </location>
</feature>
<proteinExistence type="predicted"/>
<feature type="transmembrane region" description="Helical" evidence="2">
    <location>
        <begin position="233"/>
        <end position="249"/>
    </location>
</feature>
<dbReference type="Pfam" id="PF06011">
    <property type="entry name" value="TRP"/>
    <property type="match status" value="1"/>
</dbReference>
<sequence length="437" mass="48072">MSVRWPATLTKTVSTLQLLVLDVDSIGLTCLLGSNALRNYLFSTLVFPAVIAWLAFCHMVSKPLRKLGVSARKVPYTVNTMGLVLQLGFGTMAAVALKPIMCTRHPNGLRSMVSYPSLSCEESQYGLMLACGMALLFCFVLGFVALCSYATWMMPLWSARSQPERVQCFRFCTSKYRLDAYWFVVPVCLRHLGIALSIAVGTNMPPAQTAGASIVLVIYLIMQVAVQPWKAPLMNIVDIAVTAIFVLLLNKSIQVDPQMEMDFAELSAFAFLLLMIFGLVFASVCAAVALVLHHAGHNVNCILDLRRQKESEEIAKALKECAEHLLQINLSDLSETIDHMNSYDVKTILDLISLLSLELELRSNIHLNMRVPLSSLNYRLTRARLTARLSARLTKTSTAAVPSPCADEADAAVPPDRPELELSEPADDSEDSDGISL</sequence>
<keyword evidence="2" id="KW-1133">Transmembrane helix</keyword>
<protein>
    <submittedName>
        <fullName evidence="5">Tyrosine-protein kinase ephrin type A/B receptor-like domain-containing protein</fullName>
    </submittedName>
</protein>
<evidence type="ECO:0000313" key="4">
    <source>
        <dbReference type="EMBL" id="CAI4014522.1"/>
    </source>
</evidence>
<reference evidence="4" key="1">
    <citation type="submission" date="2022-10" db="EMBL/GenBank/DDBJ databases">
        <authorList>
            <person name="Chen Y."/>
            <person name="Dougan E. K."/>
            <person name="Chan C."/>
            <person name="Rhodes N."/>
            <person name="Thang M."/>
        </authorList>
    </citation>
    <scope>NUCLEOTIDE SEQUENCE</scope>
</reference>
<dbReference type="Proteomes" id="UP001152797">
    <property type="component" value="Unassembled WGS sequence"/>
</dbReference>
<comment type="caution">
    <text evidence="4">The sequence shown here is derived from an EMBL/GenBank/DDBJ whole genome shotgun (WGS) entry which is preliminary data.</text>
</comment>
<keyword evidence="2" id="KW-0472">Membrane</keyword>
<feature type="region of interest" description="Disordered" evidence="1">
    <location>
        <begin position="399"/>
        <end position="437"/>
    </location>
</feature>
<feature type="compositionally biased region" description="Acidic residues" evidence="1">
    <location>
        <begin position="421"/>
        <end position="437"/>
    </location>
</feature>